<organism evidence="6 7">
    <name type="scientific">Actinokineospora alba</name>
    <dbReference type="NCBI Taxonomy" id="504798"/>
    <lineage>
        <taxon>Bacteria</taxon>
        <taxon>Bacillati</taxon>
        <taxon>Actinomycetota</taxon>
        <taxon>Actinomycetes</taxon>
        <taxon>Pseudonocardiales</taxon>
        <taxon>Pseudonocardiaceae</taxon>
        <taxon>Actinokineospora</taxon>
    </lineage>
</organism>
<keyword evidence="3" id="KW-0238">DNA-binding</keyword>
<dbReference type="Proteomes" id="UP000199651">
    <property type="component" value="Unassembled WGS sequence"/>
</dbReference>
<accession>A0A1H0W4A9</accession>
<keyword evidence="2" id="KW-0731">Sigma factor</keyword>
<protein>
    <submittedName>
        <fullName evidence="6">RNA polymerase sigma factor, sigma-70 family</fullName>
    </submittedName>
</protein>
<dbReference type="InterPro" id="IPR014284">
    <property type="entry name" value="RNA_pol_sigma-70_dom"/>
</dbReference>
<evidence type="ECO:0000313" key="6">
    <source>
        <dbReference type="EMBL" id="SDP85564.1"/>
    </source>
</evidence>
<dbReference type="STRING" id="504798.SAMN05421871_107103"/>
<keyword evidence="7" id="KW-1185">Reference proteome</keyword>
<dbReference type="GO" id="GO:0003677">
    <property type="term" value="F:DNA binding"/>
    <property type="evidence" value="ECO:0007669"/>
    <property type="project" value="UniProtKB-KW"/>
</dbReference>
<dbReference type="GO" id="GO:0016987">
    <property type="term" value="F:sigma factor activity"/>
    <property type="evidence" value="ECO:0007669"/>
    <property type="project" value="UniProtKB-KW"/>
</dbReference>
<evidence type="ECO:0000256" key="4">
    <source>
        <dbReference type="ARBA" id="ARBA00023163"/>
    </source>
</evidence>
<proteinExistence type="predicted"/>
<dbReference type="PRINTS" id="PR01217">
    <property type="entry name" value="PRICHEXTENSN"/>
</dbReference>
<dbReference type="RefSeq" id="WP_166658029.1">
    <property type="nucleotide sequence ID" value="NZ_FNDV01000007.1"/>
</dbReference>
<evidence type="ECO:0000256" key="5">
    <source>
        <dbReference type="SAM" id="MobiDB-lite"/>
    </source>
</evidence>
<dbReference type="PANTHER" id="PTHR43133:SF8">
    <property type="entry name" value="RNA POLYMERASE SIGMA FACTOR HI_1459-RELATED"/>
    <property type="match status" value="1"/>
</dbReference>
<keyword evidence="4" id="KW-0804">Transcription</keyword>
<dbReference type="GO" id="GO:0006352">
    <property type="term" value="P:DNA-templated transcription initiation"/>
    <property type="evidence" value="ECO:0007669"/>
    <property type="project" value="InterPro"/>
</dbReference>
<evidence type="ECO:0000313" key="7">
    <source>
        <dbReference type="Proteomes" id="UP000199651"/>
    </source>
</evidence>
<dbReference type="SUPFAM" id="SSF88946">
    <property type="entry name" value="Sigma2 domain of RNA polymerase sigma factors"/>
    <property type="match status" value="1"/>
</dbReference>
<evidence type="ECO:0000256" key="2">
    <source>
        <dbReference type="ARBA" id="ARBA00023082"/>
    </source>
</evidence>
<keyword evidence="1" id="KW-0805">Transcription regulation</keyword>
<dbReference type="Gene3D" id="1.10.1740.10">
    <property type="match status" value="1"/>
</dbReference>
<dbReference type="AlphaFoldDB" id="A0A1H0W4A9"/>
<feature type="region of interest" description="Disordered" evidence="5">
    <location>
        <begin position="335"/>
        <end position="423"/>
    </location>
</feature>
<feature type="compositionally biased region" description="Pro residues" evidence="5">
    <location>
        <begin position="411"/>
        <end position="420"/>
    </location>
</feature>
<dbReference type="EMBL" id="FNJB01000017">
    <property type="protein sequence ID" value="SDP85564.1"/>
    <property type="molecule type" value="Genomic_DNA"/>
</dbReference>
<dbReference type="NCBIfam" id="TIGR02937">
    <property type="entry name" value="sigma70-ECF"/>
    <property type="match status" value="1"/>
</dbReference>
<sequence>MSTSQNDSTAATDSELVRRARSGDNSAFGEIFRRYWSPVHATAWAQLHFDKDAADDAAAEVFLGVVKSRFEGFRDNGALKPYLCRIAQRRAVDQVRPRSGKVSQHYTEQVPEVAAPDAPTLDLESEAHMRWLSLQFTACLSEDERTLFALWVREQSGTLTRSETAELLGTTPMYAGTRIARLRAKLAKIGAVIAMVHKGDFTHCANLAKLVPETPSPDQWPALVEHVAKCGSCSGSSTSQVDVDRVLATLGVAAIAAAHAGRFLGTATVSTAAGIGALGPLLSLLNPAQAGAATAETAAGGAAAGAGSAKALLGIGGSLAVAGTVVALVLLSPAGSPEAVPPPSEPTSTSAPAAPTSTPTTPPTSPSNPPPGSGATTTNPPESGGVSQPPSVAPEVVPPGERPNDPRPGEPRPQPTPAPVTQPATWGHWQVRWAADPGTRELAPSAQHPGNEESNWTSGEWALRTPAEPRRATVTRLGTGRHVVVLPGIGAPGGIAHVTANDFQAVGASCQPLRWWKQGVDQAIEVVCFDRAGGPADVPFTGLFLAGHADTERGYVHADNPAASAYLPGNRHNSGTVTRTGVGRYTVATGQADAVQVTPVGATRRHCAITDRTTRSASIACFTTDATPADTVFTLSHTHAGSLIGEPRRPHGAHARIGPTGTVDHAWVSKPGQATVTRTGLGRYTVRFPVGLLPSYTQVTAVGGGYCTLVLRNDYSKPNDAVLLIGCYTAAGAPADSAFHVTYATTSFYQ</sequence>
<dbReference type="InterPro" id="IPR013325">
    <property type="entry name" value="RNA_pol_sigma_r2"/>
</dbReference>
<dbReference type="InterPro" id="IPR039425">
    <property type="entry name" value="RNA_pol_sigma-70-like"/>
</dbReference>
<dbReference type="PANTHER" id="PTHR43133">
    <property type="entry name" value="RNA POLYMERASE ECF-TYPE SIGMA FACTO"/>
    <property type="match status" value="1"/>
</dbReference>
<evidence type="ECO:0000256" key="3">
    <source>
        <dbReference type="ARBA" id="ARBA00023125"/>
    </source>
</evidence>
<feature type="compositionally biased region" description="Pro residues" evidence="5">
    <location>
        <begin position="360"/>
        <end position="372"/>
    </location>
</feature>
<reference evidence="7" key="1">
    <citation type="submission" date="2016-10" db="EMBL/GenBank/DDBJ databases">
        <authorList>
            <person name="Varghese N."/>
            <person name="Submissions S."/>
        </authorList>
    </citation>
    <scope>NUCLEOTIDE SEQUENCE [LARGE SCALE GENOMIC DNA]</scope>
    <source>
        <strain evidence="7">IBRC-M 10655</strain>
    </source>
</reference>
<feature type="compositionally biased region" description="Low complexity" evidence="5">
    <location>
        <begin position="346"/>
        <end position="359"/>
    </location>
</feature>
<evidence type="ECO:0000256" key="1">
    <source>
        <dbReference type="ARBA" id="ARBA00023015"/>
    </source>
</evidence>
<name>A0A1H0W4A9_9PSEU</name>
<gene>
    <name evidence="6" type="ORF">SAMN05192558_117103</name>
</gene>
<feature type="region of interest" description="Disordered" evidence="5">
    <location>
        <begin position="440"/>
        <end position="463"/>
    </location>
</feature>